<dbReference type="GO" id="GO:0035556">
    <property type="term" value="P:intracellular signal transduction"/>
    <property type="evidence" value="ECO:0007669"/>
    <property type="project" value="InterPro"/>
</dbReference>
<dbReference type="PANTHER" id="PTHR16305">
    <property type="entry name" value="TESTICULAR SOLUBLE ADENYLYL CYCLASE"/>
    <property type="match status" value="1"/>
</dbReference>
<dbReference type="SUPFAM" id="SSF48452">
    <property type="entry name" value="TPR-like"/>
    <property type="match status" value="1"/>
</dbReference>
<sequence>MAESLRACAACGTSNEEDARFCEGCGASLARTCATCGIEASATARFCRGCGAPLSDQAPSAPDVPVAAPVRKTVTVMFADLAGSTTFEERVDAETAREVMGRYHDLLRLTAERHRAGVTKYIGDGFMAVWGVPEIGPDDAVHAVEAAVELQERFVGFAAQIVGVELALRVSVNTGEVVVGANDADLVGDALNVGARLESECPRGHVVVGEETWRATRGRYGYESLGQVQVKGRIAPVSVYQWVARKAESTDAAPFVGRRDEVRRLQAVLDDAKAVRTARLVTVIGDPGVGKSRLAAEFTRTQADARIIDARCVLEGTVALAPLVEVLRARDLETDVAAGISERDRLLRALNGLASGVAGSVEENFWALRRFVEVLATSQPVVLVLDDIQWADTLLLDFIEHLVEWVKDVPVLVLALARPELRDIRPELVAVSRWASEAIHLAGLDAGATAELAAKVLGAARLPDDLLNRLPASTGGNPLFVRELIGMLAHDGVLVEEPHGWRLTIDVDAITIPPTIHALLASRLERLDAADRRVLEIASVVGSDFSVGTVVALADRGVDGIKMSLNRLRRLELAQPSGAYVGDEPVWRFHHVLIRDVAYRRLLKSDRANLHERLADWVAAGGQSVAFDADEMIARHLEAAHTYRVELGTVDEHTGDLALRAARHYTTSARRALDRDELVSAGTQAARGAAVAAADEALHAELLLIGCEAYLSAGDVAAGAPLVDDLDRIADESLAPWATCYRCQFVVYTEPERLPEVDSRLQGAIDEFARRKDSAGLAKAHRVRASARSRLGRIGDCEADLFEALIAARQSGDHRQITAALGAAPGAALWGPSPVPKAGGRCLDVVRMQRMTTAAPSLEATSLRHLAVLELLRGRPDKARKMLADARQVVADLGLRHGLMETELFAGIIESMDGDPVAAEPHFRTALDGFNALGVGADAGQAAALLARTVLAQGRVDEADHYAGESERLAGRNLKTAIAWRAVRAEILAAQGRFEDAVALARDAVAVAAGTDLVLDHADACLALHRVLAATGDTKGANGARANAESLYIAKEVTARIGRTVEPAAPAPAAVGPQSSRLAVANRASAIVETAWQAYRAHDIDTALADFSDRIHYDDHRPFSGLPIGNIAGLREATERSRQQYAHLEWSTLAVRGERLELRSIRMWDDDGNEATTLNVLEIDDQDHIEYWGRFDGDDFESAYRELDRRYYAGEGAGFAEGGSLSTESFVALTRGDYDRLFSELCAPEVRIENRSRSAFPDRSAADMRTSWVALDTMTSSSRTWASAVRWLSPRWVISRVFREAIGHDGERYSWDLLLVSDLQGGRIASMYPFDLEDEDAAFAYAEERVRATTSRMAVTNRASELAHAALVALQAHDVDALRVDPSDHFVYDDRRRITGDPIRGADELHAATERILESYPHTDWRTIAVRGERLEMHWSRLWDDDGNEARTLNVMGFDDAWRLEYFGRFEEDDFETAYRELETRYYAGEGAAFAEAGIALMEVVTALNQGDFDRLFTELCAPDVRFEAQSRSAFPTRTAEDLRASFAVLDSMVVSSRTWLATLSWLSPEWVVTRFERTAVGQDGEQYSWTRITVTRVRDGRLQALCEFEIDDEAAAFAYAEERTQATANRLAVTNLASATTDAIFRALNAHDIDGLVHYAEHFVYDDRRSLKGDPIEGIAAMRRAKERIFEQYTSFEFSTLAVRGQRLVLIRSRWSDVSGNETGYLHVCEVDDQRRVVYDGRFDEDDFDGAYGELERRYYAGEGAEFADVGTTPTEVVVALNRGDFDKAFGEFAVPSAPVENRSRMPFPNRSADFLRASFTDLDAMVASTRIWFSALCWVSKAWTIIRFEREAVGKDGEQYGWTHLVALEIRNGRIASMCEFEVDDEDAAFAYAEERMRTSSSRLEVTNRSCVSVQRLATAMQAHDLDAVFKAGREDYLYIDRRRLGGEPIQSRGEWESALRRLFDQYSRFDFRPLAVRGERLSLHQSNWSDDAGNVSAYLHLFEIDAEGRVQCETRFDEEDFENAFHELERRYYAAEGAAFAASGEIATEVEMAMIRHDYDRLFGELVSPNLRIQNRSRSVFPDRSLTEFRASIEELDSMVASSRTWNSSAHWVSPNWSVVRQQREAIGLEGERFAWSRIYVAEILDGRMASMCEFDIEDEDAAFAYAEERAAQKTSSRLSLSNRASATSLAIINAMNARDVSGIVGHFSDRQVYDDRRRLGGAPVVDARSAIERVFDQYTAFEIRILAVRGERLCLSSMRWRNDEGFETNYLVVFEVDESGKSVYDGRFDEDDFNAAYRELERRYCLGEGAAFAEVAMLGTEYLIALNEGAFDRAFNELTAPRMRVGNRTRTGFPDRSLAEFRRSFEELNKMAGPSRSWNRAECWLSPTCGVVRTERAGVGQGSEDYAWEFLVVLEAADGRCTHICEFDLDDEAAAFAYAEERVRRRSDES</sequence>
<dbReference type="SUPFAM" id="SSF52540">
    <property type="entry name" value="P-loop containing nucleoside triphosphate hydrolases"/>
    <property type="match status" value="1"/>
</dbReference>
<dbReference type="SUPFAM" id="SSF55073">
    <property type="entry name" value="Nucleotide cyclase"/>
    <property type="match status" value="1"/>
</dbReference>
<dbReference type="GO" id="GO:0004016">
    <property type="term" value="F:adenylate cyclase activity"/>
    <property type="evidence" value="ECO:0007669"/>
    <property type="project" value="UniProtKB-ARBA"/>
</dbReference>
<protein>
    <recommendedName>
        <fullName evidence="3">Guanylate cyclase domain-containing protein</fullName>
    </recommendedName>
</protein>
<accession>A0AAD1HDZ5</accession>
<dbReference type="InterPro" id="IPR027417">
    <property type="entry name" value="P-loop_NTPase"/>
</dbReference>
<evidence type="ECO:0000256" key="2">
    <source>
        <dbReference type="ARBA" id="ARBA00022840"/>
    </source>
</evidence>
<dbReference type="Gene3D" id="3.30.70.1230">
    <property type="entry name" value="Nucleotide cyclase"/>
    <property type="match status" value="1"/>
</dbReference>
<dbReference type="InterPro" id="IPR011990">
    <property type="entry name" value="TPR-like_helical_dom_sf"/>
</dbReference>
<proteinExistence type="predicted"/>
<organism evidence="4 5">
    <name type="scientific">Mycolicibacterium moriokaense</name>
    <dbReference type="NCBI Taxonomy" id="39691"/>
    <lineage>
        <taxon>Bacteria</taxon>
        <taxon>Bacillati</taxon>
        <taxon>Actinomycetota</taxon>
        <taxon>Actinomycetes</taxon>
        <taxon>Mycobacteriales</taxon>
        <taxon>Mycobacteriaceae</taxon>
        <taxon>Mycolicibacterium</taxon>
    </lineage>
</organism>
<dbReference type="Pfam" id="PF00211">
    <property type="entry name" value="Guanylate_cyc"/>
    <property type="match status" value="1"/>
</dbReference>
<dbReference type="Proteomes" id="UP000466681">
    <property type="component" value="Chromosome"/>
</dbReference>
<evidence type="ECO:0000259" key="3">
    <source>
        <dbReference type="PROSITE" id="PS50125"/>
    </source>
</evidence>
<dbReference type="InterPro" id="IPR001054">
    <property type="entry name" value="A/G_cyclase"/>
</dbReference>
<dbReference type="InterPro" id="IPR025874">
    <property type="entry name" value="DZR"/>
</dbReference>
<dbReference type="RefSeq" id="WP_083156316.1">
    <property type="nucleotide sequence ID" value="NZ_AP022560.1"/>
</dbReference>
<dbReference type="Pfam" id="PF12773">
    <property type="entry name" value="DZR"/>
    <property type="match status" value="1"/>
</dbReference>
<feature type="domain" description="Guanylate cyclase" evidence="3">
    <location>
        <begin position="75"/>
        <end position="198"/>
    </location>
</feature>
<dbReference type="Pfam" id="PF13191">
    <property type="entry name" value="AAA_16"/>
    <property type="match status" value="1"/>
</dbReference>
<dbReference type="SMART" id="SM00044">
    <property type="entry name" value="CYCc"/>
    <property type="match status" value="1"/>
</dbReference>
<dbReference type="SUPFAM" id="SSF54427">
    <property type="entry name" value="NTF2-like"/>
    <property type="match status" value="3"/>
</dbReference>
<evidence type="ECO:0000256" key="1">
    <source>
        <dbReference type="ARBA" id="ARBA00022741"/>
    </source>
</evidence>
<name>A0AAD1HDZ5_9MYCO</name>
<dbReference type="Gene3D" id="3.10.450.50">
    <property type="match status" value="6"/>
</dbReference>
<dbReference type="InterPro" id="IPR041664">
    <property type="entry name" value="AAA_16"/>
</dbReference>
<dbReference type="GO" id="GO:0005737">
    <property type="term" value="C:cytoplasm"/>
    <property type="evidence" value="ECO:0007669"/>
    <property type="project" value="TreeGrafter"/>
</dbReference>
<dbReference type="Gene3D" id="3.40.50.300">
    <property type="entry name" value="P-loop containing nucleotide triphosphate hydrolases"/>
    <property type="match status" value="1"/>
</dbReference>
<gene>
    <name evidence="4" type="ORF">MMOR_39710</name>
</gene>
<dbReference type="InterPro" id="IPR029787">
    <property type="entry name" value="Nucleotide_cyclase"/>
</dbReference>
<dbReference type="GO" id="GO:0005524">
    <property type="term" value="F:ATP binding"/>
    <property type="evidence" value="ECO:0007669"/>
    <property type="project" value="UniProtKB-KW"/>
</dbReference>
<dbReference type="KEGG" id="mmor:MMOR_39710"/>
<evidence type="ECO:0000313" key="5">
    <source>
        <dbReference type="Proteomes" id="UP000466681"/>
    </source>
</evidence>
<dbReference type="CDD" id="cd07302">
    <property type="entry name" value="CHD"/>
    <property type="match status" value="1"/>
</dbReference>
<dbReference type="Gene3D" id="1.25.40.10">
    <property type="entry name" value="Tetratricopeptide repeat domain"/>
    <property type="match status" value="1"/>
</dbReference>
<dbReference type="PANTHER" id="PTHR16305:SF28">
    <property type="entry name" value="GUANYLATE CYCLASE DOMAIN-CONTAINING PROTEIN"/>
    <property type="match status" value="1"/>
</dbReference>
<reference evidence="4 5" key="1">
    <citation type="journal article" date="2019" name="Emerg. Microbes Infect.">
        <title>Comprehensive subspecies identification of 175 nontuberculous mycobacteria species based on 7547 genomic profiles.</title>
        <authorList>
            <person name="Matsumoto Y."/>
            <person name="Kinjo T."/>
            <person name="Motooka D."/>
            <person name="Nabeya D."/>
            <person name="Jung N."/>
            <person name="Uechi K."/>
            <person name="Horii T."/>
            <person name="Iida T."/>
            <person name="Fujita J."/>
            <person name="Nakamura S."/>
        </authorList>
    </citation>
    <scope>NUCLEOTIDE SEQUENCE [LARGE SCALE GENOMIC DNA]</scope>
    <source>
        <strain evidence="4 5">JCM 6375</strain>
    </source>
</reference>
<evidence type="ECO:0000313" key="4">
    <source>
        <dbReference type="EMBL" id="BBX03035.1"/>
    </source>
</evidence>
<dbReference type="PROSITE" id="PS50125">
    <property type="entry name" value="GUANYLATE_CYCLASE_2"/>
    <property type="match status" value="1"/>
</dbReference>
<keyword evidence="2" id="KW-0067">ATP-binding</keyword>
<dbReference type="EMBL" id="AP022560">
    <property type="protein sequence ID" value="BBX03035.1"/>
    <property type="molecule type" value="Genomic_DNA"/>
</dbReference>
<keyword evidence="1" id="KW-0547">Nucleotide-binding</keyword>
<dbReference type="InterPro" id="IPR032710">
    <property type="entry name" value="NTF2-like_dom_sf"/>
</dbReference>
<dbReference type="GO" id="GO:0009190">
    <property type="term" value="P:cyclic nucleotide biosynthetic process"/>
    <property type="evidence" value="ECO:0007669"/>
    <property type="project" value="InterPro"/>
</dbReference>
<keyword evidence="5" id="KW-1185">Reference proteome</keyword>